<name>A0AAN7TX69_9MYCE</name>
<dbReference type="AlphaFoldDB" id="A0AAN7TX69"/>
<feature type="transmembrane region" description="Helical" evidence="5">
    <location>
        <begin position="190"/>
        <end position="211"/>
    </location>
</feature>
<sequence>MENLIKVFKENKGFFVAVAYGVTSVSITFFNKAVLNYYGFNYSNSLTLGQMIFSLFFLITMKSFGYISYPDFNIDLCKKLASLSLLFILMVVSGLAALAKTNVPLFSALRRLSTLIVIAGEGFLLGKVTPTDEVQSVVVMVLGALIAGLGDATFDLVGSIYILFNCFVTAGYLIYIAKKTKETQLNTFGLMFYCNILSLPATLLLTFITEWEGISTYEGYGNLGFQFCFFMSSIQAFLLNYFIFLCSTMNSPLTTSITGQIKSILQTIIGLFMFGDVIITPLLSFGLIFSTVASFWYTYIKYAQTRARNNPPSN</sequence>
<evidence type="ECO:0000256" key="5">
    <source>
        <dbReference type="SAM" id="Phobius"/>
    </source>
</evidence>
<evidence type="ECO:0000256" key="4">
    <source>
        <dbReference type="ARBA" id="ARBA00023136"/>
    </source>
</evidence>
<evidence type="ECO:0000259" key="6">
    <source>
        <dbReference type="Pfam" id="PF03151"/>
    </source>
</evidence>
<feature type="transmembrane region" description="Helical" evidence="5">
    <location>
        <begin position="42"/>
        <end position="59"/>
    </location>
</feature>
<feature type="transmembrane region" description="Helical" evidence="5">
    <location>
        <begin position="160"/>
        <end position="178"/>
    </location>
</feature>
<accession>A0AAN7TX69</accession>
<keyword evidence="8" id="KW-1185">Reference proteome</keyword>
<evidence type="ECO:0000256" key="1">
    <source>
        <dbReference type="ARBA" id="ARBA00004141"/>
    </source>
</evidence>
<feature type="transmembrane region" description="Helical" evidence="5">
    <location>
        <begin position="80"/>
        <end position="99"/>
    </location>
</feature>
<proteinExistence type="predicted"/>
<dbReference type="InterPro" id="IPR004853">
    <property type="entry name" value="Sugar_P_trans_dom"/>
</dbReference>
<keyword evidence="4 5" id="KW-0472">Membrane</keyword>
<dbReference type="GO" id="GO:0016020">
    <property type="term" value="C:membrane"/>
    <property type="evidence" value="ECO:0007669"/>
    <property type="project" value="UniProtKB-SubCell"/>
</dbReference>
<keyword evidence="3 5" id="KW-1133">Transmembrane helix</keyword>
<feature type="domain" description="Sugar phosphate transporter" evidence="6">
    <location>
        <begin position="22"/>
        <end position="297"/>
    </location>
</feature>
<dbReference type="Proteomes" id="UP001344447">
    <property type="component" value="Unassembled WGS sequence"/>
</dbReference>
<protein>
    <recommendedName>
        <fullName evidence="6">Sugar phosphate transporter domain-containing protein</fullName>
    </recommendedName>
</protein>
<evidence type="ECO:0000256" key="2">
    <source>
        <dbReference type="ARBA" id="ARBA00022692"/>
    </source>
</evidence>
<dbReference type="Pfam" id="PF03151">
    <property type="entry name" value="TPT"/>
    <property type="match status" value="1"/>
</dbReference>
<feature type="transmembrane region" description="Helical" evidence="5">
    <location>
        <begin position="223"/>
        <end position="247"/>
    </location>
</feature>
<comment type="subcellular location">
    <subcellularLocation>
        <location evidence="1">Membrane</location>
        <topology evidence="1">Multi-pass membrane protein</topology>
    </subcellularLocation>
</comment>
<comment type="caution">
    <text evidence="7">The sequence shown here is derived from an EMBL/GenBank/DDBJ whole genome shotgun (WGS) entry which is preliminary data.</text>
</comment>
<keyword evidence="2 5" id="KW-0812">Transmembrane</keyword>
<dbReference type="InterPro" id="IPR050186">
    <property type="entry name" value="TPT_transporter"/>
</dbReference>
<feature type="transmembrane region" description="Helical" evidence="5">
    <location>
        <begin position="12"/>
        <end position="30"/>
    </location>
</feature>
<evidence type="ECO:0000313" key="8">
    <source>
        <dbReference type="Proteomes" id="UP001344447"/>
    </source>
</evidence>
<feature type="transmembrane region" description="Helical" evidence="5">
    <location>
        <begin position="268"/>
        <end position="297"/>
    </location>
</feature>
<organism evidence="7 8">
    <name type="scientific">Dictyostelium firmibasis</name>
    <dbReference type="NCBI Taxonomy" id="79012"/>
    <lineage>
        <taxon>Eukaryota</taxon>
        <taxon>Amoebozoa</taxon>
        <taxon>Evosea</taxon>
        <taxon>Eumycetozoa</taxon>
        <taxon>Dictyostelia</taxon>
        <taxon>Dictyosteliales</taxon>
        <taxon>Dictyosteliaceae</taxon>
        <taxon>Dictyostelium</taxon>
    </lineage>
</organism>
<dbReference type="EMBL" id="JAVFKY010000004">
    <property type="protein sequence ID" value="KAK5577887.1"/>
    <property type="molecule type" value="Genomic_DNA"/>
</dbReference>
<reference evidence="7 8" key="1">
    <citation type="submission" date="2023-11" db="EMBL/GenBank/DDBJ databases">
        <title>Dfirmibasis_genome.</title>
        <authorList>
            <person name="Edelbroek B."/>
            <person name="Kjellin J."/>
            <person name="Jerlstrom-Hultqvist J."/>
            <person name="Soderbom F."/>
        </authorList>
    </citation>
    <scope>NUCLEOTIDE SEQUENCE [LARGE SCALE GENOMIC DNA]</scope>
    <source>
        <strain evidence="7 8">TNS-C-14</strain>
    </source>
</reference>
<evidence type="ECO:0000313" key="7">
    <source>
        <dbReference type="EMBL" id="KAK5577887.1"/>
    </source>
</evidence>
<gene>
    <name evidence="7" type="ORF">RB653_002835</name>
</gene>
<evidence type="ECO:0000256" key="3">
    <source>
        <dbReference type="ARBA" id="ARBA00022989"/>
    </source>
</evidence>
<dbReference type="PANTHER" id="PTHR11132">
    <property type="entry name" value="SOLUTE CARRIER FAMILY 35"/>
    <property type="match status" value="1"/>
</dbReference>